<keyword evidence="3 8" id="KW-0812">Transmembrane</keyword>
<feature type="transmembrane region" description="Helical" evidence="8">
    <location>
        <begin position="41"/>
        <end position="59"/>
    </location>
</feature>
<proteinExistence type="inferred from homology"/>
<accession>A0A9J6BLA5</accession>
<organism evidence="9 10">
    <name type="scientific">Polypedilum vanderplanki</name>
    <name type="common">Sleeping chironomid midge</name>
    <dbReference type="NCBI Taxonomy" id="319348"/>
    <lineage>
        <taxon>Eukaryota</taxon>
        <taxon>Metazoa</taxon>
        <taxon>Ecdysozoa</taxon>
        <taxon>Arthropoda</taxon>
        <taxon>Hexapoda</taxon>
        <taxon>Insecta</taxon>
        <taxon>Pterygota</taxon>
        <taxon>Neoptera</taxon>
        <taxon>Endopterygota</taxon>
        <taxon>Diptera</taxon>
        <taxon>Nematocera</taxon>
        <taxon>Chironomoidea</taxon>
        <taxon>Chironomidae</taxon>
        <taxon>Chironominae</taxon>
        <taxon>Polypedilum</taxon>
        <taxon>Polypedilum</taxon>
    </lineage>
</organism>
<keyword evidence="2 8" id="KW-1003">Cell membrane</keyword>
<comment type="caution">
    <text evidence="9">The sequence shown here is derived from an EMBL/GenBank/DDBJ whole genome shotgun (WGS) entry which is preliminary data.</text>
</comment>
<evidence type="ECO:0000256" key="7">
    <source>
        <dbReference type="ARBA" id="ARBA00023224"/>
    </source>
</evidence>
<dbReference type="PANTHER" id="PTHR21143">
    <property type="entry name" value="INVERTEBRATE GUSTATORY RECEPTOR"/>
    <property type="match status" value="1"/>
</dbReference>
<evidence type="ECO:0000313" key="10">
    <source>
        <dbReference type="Proteomes" id="UP001107558"/>
    </source>
</evidence>
<dbReference type="OrthoDB" id="6478931at2759"/>
<dbReference type="GO" id="GO:0050909">
    <property type="term" value="P:sensory perception of taste"/>
    <property type="evidence" value="ECO:0007669"/>
    <property type="project" value="InterPro"/>
</dbReference>
<evidence type="ECO:0000256" key="3">
    <source>
        <dbReference type="ARBA" id="ARBA00022692"/>
    </source>
</evidence>
<evidence type="ECO:0000256" key="2">
    <source>
        <dbReference type="ARBA" id="ARBA00022475"/>
    </source>
</evidence>
<dbReference type="GO" id="GO:0043025">
    <property type="term" value="C:neuronal cell body"/>
    <property type="evidence" value="ECO:0007669"/>
    <property type="project" value="TreeGrafter"/>
</dbReference>
<feature type="transmembrane region" description="Helical" evidence="8">
    <location>
        <begin position="168"/>
        <end position="191"/>
    </location>
</feature>
<dbReference type="InterPro" id="IPR013604">
    <property type="entry name" value="7TM_chemorcpt"/>
</dbReference>
<evidence type="ECO:0000256" key="8">
    <source>
        <dbReference type="RuleBase" id="RU363108"/>
    </source>
</evidence>
<feature type="transmembrane region" description="Helical" evidence="8">
    <location>
        <begin position="348"/>
        <end position="366"/>
    </location>
</feature>
<dbReference type="GO" id="GO:0007635">
    <property type="term" value="P:chemosensory behavior"/>
    <property type="evidence" value="ECO:0007669"/>
    <property type="project" value="TreeGrafter"/>
</dbReference>
<reference evidence="9" key="1">
    <citation type="submission" date="2021-03" db="EMBL/GenBank/DDBJ databases">
        <title>Chromosome level genome of the anhydrobiotic midge Polypedilum vanderplanki.</title>
        <authorList>
            <person name="Yoshida Y."/>
            <person name="Kikawada T."/>
            <person name="Gusev O."/>
        </authorList>
    </citation>
    <scope>NUCLEOTIDE SEQUENCE</scope>
    <source>
        <strain evidence="9">NIAS01</strain>
        <tissue evidence="9">Whole body or cell culture</tissue>
    </source>
</reference>
<dbReference type="PANTHER" id="PTHR21143:SF104">
    <property type="entry name" value="GUSTATORY RECEPTOR 8A-RELATED"/>
    <property type="match status" value="1"/>
</dbReference>
<evidence type="ECO:0000256" key="4">
    <source>
        <dbReference type="ARBA" id="ARBA00022989"/>
    </source>
</evidence>
<protein>
    <recommendedName>
        <fullName evidence="8">Gustatory receptor</fullName>
    </recommendedName>
</protein>
<keyword evidence="4 8" id="KW-1133">Transmembrane helix</keyword>
<evidence type="ECO:0000313" key="9">
    <source>
        <dbReference type="EMBL" id="KAG5670399.1"/>
    </source>
</evidence>
<dbReference type="GO" id="GO:0030425">
    <property type="term" value="C:dendrite"/>
    <property type="evidence" value="ECO:0007669"/>
    <property type="project" value="TreeGrafter"/>
</dbReference>
<evidence type="ECO:0000256" key="5">
    <source>
        <dbReference type="ARBA" id="ARBA00023136"/>
    </source>
</evidence>
<dbReference type="Pfam" id="PF08395">
    <property type="entry name" value="7tm_7"/>
    <property type="match status" value="1"/>
</dbReference>
<keyword evidence="5 8" id="KW-0472">Membrane</keyword>
<keyword evidence="10" id="KW-1185">Reference proteome</keyword>
<name>A0A9J6BLA5_POLVA</name>
<dbReference type="GO" id="GO:0007165">
    <property type="term" value="P:signal transduction"/>
    <property type="evidence" value="ECO:0007669"/>
    <property type="project" value="UniProtKB-KW"/>
</dbReference>
<keyword evidence="7 8" id="KW-0807">Transducer</keyword>
<dbReference type="GO" id="GO:0008049">
    <property type="term" value="P:male courtship behavior"/>
    <property type="evidence" value="ECO:0007669"/>
    <property type="project" value="TreeGrafter"/>
</dbReference>
<evidence type="ECO:0000256" key="6">
    <source>
        <dbReference type="ARBA" id="ARBA00023170"/>
    </source>
</evidence>
<comment type="function">
    <text evidence="8">Gustatory receptor which mediates acceptance or avoidance behavior, depending on its substrates.</text>
</comment>
<sequence length="385" mass="44614">MKKPALYESIKPLHIAAKLLGFLVFTVDDEKFTPKFKFCDIFFILSGISSNFLMNYIYWTTIFDFVFERSSIINISIPFITLSQNIIVITITIAGFFKIHKVCDILRKFSEIDEEFGKCFNIKIDYEKQKQKAVKLIVSMSLMVIVIVLIRYTSNLIYSPTSSIKTNIYYFMCFCGSTVLLLSFKFAALGVKMRFENVNKCLRSSLNYQELSSHQLKKLAKIHMKITDIIQLINQTFSLALMLYFIIFFCWCCMYCFLIVSTSKEVWLNYSGYILLRLTANIFIDGLMFNAIRTASLAEMEGIKTARILFEIRIDKIGETETISSFIDQVKFTSMKFSCGLFSYDWKFLFKFLSAVIMYVIFMMQFDSSIRGSKICSPNNSTNSV</sequence>
<comment type="similarity">
    <text evidence="8">Belongs to the insect chemoreceptor superfamily. Gustatory receptor (GR) family.</text>
</comment>
<gene>
    <name evidence="9" type="ORF">PVAND_000667</name>
</gene>
<keyword evidence="6 8" id="KW-0675">Receptor</keyword>
<evidence type="ECO:0000256" key="1">
    <source>
        <dbReference type="ARBA" id="ARBA00004651"/>
    </source>
</evidence>
<dbReference type="EMBL" id="JADBJN010000003">
    <property type="protein sequence ID" value="KAG5670399.1"/>
    <property type="molecule type" value="Genomic_DNA"/>
</dbReference>
<feature type="transmembrane region" description="Helical" evidence="8">
    <location>
        <begin position="133"/>
        <end position="153"/>
    </location>
</feature>
<dbReference type="Proteomes" id="UP001107558">
    <property type="component" value="Chromosome 3"/>
</dbReference>
<comment type="subcellular location">
    <subcellularLocation>
        <location evidence="1 8">Cell membrane</location>
        <topology evidence="1 8">Multi-pass membrane protein</topology>
    </subcellularLocation>
</comment>
<dbReference type="GO" id="GO:0005886">
    <property type="term" value="C:plasma membrane"/>
    <property type="evidence" value="ECO:0007669"/>
    <property type="project" value="UniProtKB-SubCell"/>
</dbReference>
<dbReference type="GO" id="GO:0030424">
    <property type="term" value="C:axon"/>
    <property type="evidence" value="ECO:0007669"/>
    <property type="project" value="TreeGrafter"/>
</dbReference>
<feature type="transmembrane region" description="Helical" evidence="8">
    <location>
        <begin position="71"/>
        <end position="97"/>
    </location>
</feature>
<feature type="transmembrane region" description="Helical" evidence="8">
    <location>
        <begin position="272"/>
        <end position="292"/>
    </location>
</feature>
<dbReference type="AlphaFoldDB" id="A0A9J6BLA5"/>
<feature type="transmembrane region" description="Helical" evidence="8">
    <location>
        <begin position="239"/>
        <end position="260"/>
    </location>
</feature>